<gene>
    <name evidence="2" type="ORF">DFH07DRAFT_949099</name>
</gene>
<feature type="compositionally biased region" description="Gly residues" evidence="1">
    <location>
        <begin position="285"/>
        <end position="297"/>
    </location>
</feature>
<accession>A0AAD7NZK4</accession>
<reference evidence="2" key="1">
    <citation type="submission" date="2023-03" db="EMBL/GenBank/DDBJ databases">
        <title>Massive genome expansion in bonnet fungi (Mycena s.s.) driven by repeated elements and novel gene families across ecological guilds.</title>
        <authorList>
            <consortium name="Lawrence Berkeley National Laboratory"/>
            <person name="Harder C.B."/>
            <person name="Miyauchi S."/>
            <person name="Viragh M."/>
            <person name="Kuo A."/>
            <person name="Thoen E."/>
            <person name="Andreopoulos B."/>
            <person name="Lu D."/>
            <person name="Skrede I."/>
            <person name="Drula E."/>
            <person name="Henrissat B."/>
            <person name="Morin E."/>
            <person name="Kohler A."/>
            <person name="Barry K."/>
            <person name="LaButti K."/>
            <person name="Morin E."/>
            <person name="Salamov A."/>
            <person name="Lipzen A."/>
            <person name="Mereny Z."/>
            <person name="Hegedus B."/>
            <person name="Baldrian P."/>
            <person name="Stursova M."/>
            <person name="Weitz H."/>
            <person name="Taylor A."/>
            <person name="Grigoriev I.V."/>
            <person name="Nagy L.G."/>
            <person name="Martin F."/>
            <person name="Kauserud H."/>
        </authorList>
    </citation>
    <scope>NUCLEOTIDE SEQUENCE</scope>
    <source>
        <strain evidence="2">CBHHK188m</strain>
    </source>
</reference>
<evidence type="ECO:0000256" key="1">
    <source>
        <dbReference type="SAM" id="MobiDB-lite"/>
    </source>
</evidence>
<dbReference type="AlphaFoldDB" id="A0AAD7NZK4"/>
<evidence type="ECO:0000313" key="3">
    <source>
        <dbReference type="Proteomes" id="UP001215280"/>
    </source>
</evidence>
<comment type="caution">
    <text evidence="2">The sequence shown here is derived from an EMBL/GenBank/DDBJ whole genome shotgun (WGS) entry which is preliminary data.</text>
</comment>
<dbReference type="EMBL" id="JARJLG010000003">
    <property type="protein sequence ID" value="KAJ7782298.1"/>
    <property type="molecule type" value="Genomic_DNA"/>
</dbReference>
<sequence>MASAYQLDNSAAAEEEEEEKAKVTAEVTKKIKTWYNNRRGPLGLHANAYTNWLTRLRGPGASPKRPADFQHYMGMAEYKQKIAEEFDRLYPDEEGANVNLRCEVAKTLYAAEPASVKEVVATANKNAHDAAVAKYTANLQGVISDDPDNQRMARDQFSSVVAPLLGALRQHTGYYITLVAACRVGNEMDVITMNEGKTKGDEGVDFTEWDKEAYKTKVLDHFVRFVLAAEETTASGSDISGGAAAGVTTSGAAVGAGAGAGRISPPVDGMETLPAMQLFAPDGGAPDGGLPEGGPPEGGTPESGPREGGAPESGAHEGGAPETSPPNTAPRRSLADMMAGEKDAIAVDEEFPGLHLHVVLRGELRALTLDARAERLRELH</sequence>
<dbReference type="Proteomes" id="UP001215280">
    <property type="component" value="Unassembled WGS sequence"/>
</dbReference>
<name>A0AAD7NZK4_9AGAR</name>
<evidence type="ECO:0000313" key="2">
    <source>
        <dbReference type="EMBL" id="KAJ7782298.1"/>
    </source>
</evidence>
<organism evidence="2 3">
    <name type="scientific">Mycena maculata</name>
    <dbReference type="NCBI Taxonomy" id="230809"/>
    <lineage>
        <taxon>Eukaryota</taxon>
        <taxon>Fungi</taxon>
        <taxon>Dikarya</taxon>
        <taxon>Basidiomycota</taxon>
        <taxon>Agaricomycotina</taxon>
        <taxon>Agaricomycetes</taxon>
        <taxon>Agaricomycetidae</taxon>
        <taxon>Agaricales</taxon>
        <taxon>Marasmiineae</taxon>
        <taxon>Mycenaceae</taxon>
        <taxon>Mycena</taxon>
    </lineage>
</organism>
<proteinExistence type="predicted"/>
<feature type="region of interest" description="Disordered" evidence="1">
    <location>
        <begin position="277"/>
        <end position="333"/>
    </location>
</feature>
<protein>
    <submittedName>
        <fullName evidence="2">Uncharacterized protein</fullName>
    </submittedName>
</protein>
<keyword evidence="3" id="KW-1185">Reference proteome</keyword>